<proteinExistence type="predicted"/>
<dbReference type="EMBL" id="JABAEW010000154">
    <property type="protein sequence ID" value="NMD89487.1"/>
    <property type="molecule type" value="Genomic_DNA"/>
</dbReference>
<feature type="non-terminal residue" evidence="1">
    <location>
        <position position="346"/>
    </location>
</feature>
<reference evidence="1 2" key="1">
    <citation type="submission" date="2020-04" db="EMBL/GenBank/DDBJ databases">
        <authorList>
            <person name="Hitch T.C.A."/>
            <person name="Wylensek D."/>
            <person name="Clavel T."/>
        </authorList>
    </citation>
    <scope>NUCLEOTIDE SEQUENCE [LARGE SCALE GENOMIC DNA]</scope>
    <source>
        <strain evidence="1 2">COR2-253-APC-1A</strain>
    </source>
</reference>
<dbReference type="Proteomes" id="UP000576225">
    <property type="component" value="Unassembled WGS sequence"/>
</dbReference>
<gene>
    <name evidence="1" type="ORF">HF882_23175</name>
</gene>
<accession>A0A848B5N2</accession>
<protein>
    <recommendedName>
        <fullName evidence="3">DNA polymerase III beta subunit-like protein</fullName>
    </recommendedName>
</protein>
<evidence type="ECO:0000313" key="2">
    <source>
        <dbReference type="Proteomes" id="UP000576225"/>
    </source>
</evidence>
<evidence type="ECO:0000313" key="1">
    <source>
        <dbReference type="EMBL" id="NMD89487.1"/>
    </source>
</evidence>
<name>A0A848B5N2_9BACT</name>
<dbReference type="RefSeq" id="WP_168964365.1">
    <property type="nucleotide sequence ID" value="NZ_JABAEW010000154.1"/>
</dbReference>
<organism evidence="1 2">
    <name type="scientific">Victivallis vadensis</name>
    <dbReference type="NCBI Taxonomy" id="172901"/>
    <lineage>
        <taxon>Bacteria</taxon>
        <taxon>Pseudomonadati</taxon>
        <taxon>Lentisphaerota</taxon>
        <taxon>Lentisphaeria</taxon>
        <taxon>Victivallales</taxon>
        <taxon>Victivallaceae</taxon>
        <taxon>Victivallis</taxon>
    </lineage>
</organism>
<feature type="non-terminal residue" evidence="1">
    <location>
        <position position="1"/>
    </location>
</feature>
<comment type="caution">
    <text evidence="1">The sequence shown here is derived from an EMBL/GenBank/DDBJ whole genome shotgun (WGS) entry which is preliminary data.</text>
</comment>
<evidence type="ECO:0008006" key="3">
    <source>
        <dbReference type="Google" id="ProtNLM"/>
    </source>
</evidence>
<sequence>DGVESVTVEVIGDAGDMEEFTGEYKALRELIRSTRGGEVEVTGKRLEWPEMEAVPDDAVTVELPPDFGKLLALAAPVVDQREARLALRGINLSRDGVTATNGKELLNLPCPLKIPEDMTLPFPLALLTARPEGTGTLYIWRSRNERLFRIVIGGFQWQGKVLPGNFPDWKQVIPADKTLDYQIEIHEPERLITFLKTVPDCPPFHAVELNVVPGGVTVIPNNFPDMELRLEATVIGAQPRAVLALNKYVLLRMLQQGYTKFRAHSDGRIPVIAEGGSGRYLAMPIHILPKHQPEKETSKMEKLENKVVSAPVQTVAPNHELGTNPLDELCNTIDTFRHKLKLALDE</sequence>
<dbReference type="AlphaFoldDB" id="A0A848B5N2"/>